<dbReference type="GO" id="GO:0016020">
    <property type="term" value="C:membrane"/>
    <property type="evidence" value="ECO:0007669"/>
    <property type="project" value="InterPro"/>
</dbReference>
<dbReference type="InterPro" id="IPR036890">
    <property type="entry name" value="HATPase_C_sf"/>
</dbReference>
<dbReference type="InterPro" id="IPR050640">
    <property type="entry name" value="Bact_2-comp_sensor_kinase"/>
</dbReference>
<keyword evidence="4" id="KW-0418">Kinase</keyword>
<comment type="caution">
    <text evidence="4">The sequence shown here is derived from an EMBL/GenBank/DDBJ whole genome shotgun (WGS) entry which is preliminary data.</text>
</comment>
<evidence type="ECO:0000313" key="5">
    <source>
        <dbReference type="Proteomes" id="UP000294498"/>
    </source>
</evidence>
<dbReference type="PANTHER" id="PTHR34220">
    <property type="entry name" value="SENSOR HISTIDINE KINASE YPDA"/>
    <property type="match status" value="1"/>
</dbReference>
<organism evidence="4 5">
    <name type="scientific">Dinghuibacter silviterrae</name>
    <dbReference type="NCBI Taxonomy" id="1539049"/>
    <lineage>
        <taxon>Bacteria</taxon>
        <taxon>Pseudomonadati</taxon>
        <taxon>Bacteroidota</taxon>
        <taxon>Chitinophagia</taxon>
        <taxon>Chitinophagales</taxon>
        <taxon>Chitinophagaceae</taxon>
        <taxon>Dinghuibacter</taxon>
    </lineage>
</organism>
<feature type="transmembrane region" description="Helical" evidence="2">
    <location>
        <begin position="73"/>
        <end position="90"/>
    </location>
</feature>
<dbReference type="SUPFAM" id="SSF55874">
    <property type="entry name" value="ATPase domain of HSP90 chaperone/DNA topoisomerase II/histidine kinase"/>
    <property type="match status" value="1"/>
</dbReference>
<dbReference type="Gene3D" id="3.30.565.10">
    <property type="entry name" value="Histidine kinase-like ATPase, C-terminal domain"/>
    <property type="match status" value="1"/>
</dbReference>
<feature type="compositionally biased region" description="Low complexity" evidence="1">
    <location>
        <begin position="276"/>
        <end position="289"/>
    </location>
</feature>
<keyword evidence="2" id="KW-1133">Transmembrane helix</keyword>
<feature type="transmembrane region" description="Helical" evidence="2">
    <location>
        <begin position="7"/>
        <end position="25"/>
    </location>
</feature>
<dbReference type="AlphaFoldDB" id="A0A4V3GM12"/>
<dbReference type="OrthoDB" id="9792992at2"/>
<dbReference type="InterPro" id="IPR010559">
    <property type="entry name" value="Sig_transdc_His_kin_internal"/>
</dbReference>
<proteinExistence type="predicted"/>
<dbReference type="EMBL" id="SODV01000001">
    <property type="protein sequence ID" value="TDX01583.1"/>
    <property type="molecule type" value="Genomic_DNA"/>
</dbReference>
<reference evidence="4 5" key="1">
    <citation type="submission" date="2019-03" db="EMBL/GenBank/DDBJ databases">
        <title>Genomic Encyclopedia of Type Strains, Phase IV (KMG-IV): sequencing the most valuable type-strain genomes for metagenomic binning, comparative biology and taxonomic classification.</title>
        <authorList>
            <person name="Goeker M."/>
        </authorList>
    </citation>
    <scope>NUCLEOTIDE SEQUENCE [LARGE SCALE GENOMIC DNA]</scope>
    <source>
        <strain evidence="4 5">DSM 100059</strain>
    </source>
</reference>
<keyword evidence="5" id="KW-1185">Reference proteome</keyword>
<dbReference type="Proteomes" id="UP000294498">
    <property type="component" value="Unassembled WGS sequence"/>
</dbReference>
<feature type="region of interest" description="Disordered" evidence="1">
    <location>
        <begin position="121"/>
        <end position="294"/>
    </location>
</feature>
<accession>A0A4V3GM12</accession>
<feature type="compositionally biased region" description="Low complexity" evidence="1">
    <location>
        <begin position="121"/>
        <end position="137"/>
    </location>
</feature>
<evidence type="ECO:0000256" key="2">
    <source>
        <dbReference type="SAM" id="Phobius"/>
    </source>
</evidence>
<dbReference type="Pfam" id="PF06580">
    <property type="entry name" value="His_kinase"/>
    <property type="match status" value="1"/>
</dbReference>
<dbReference type="RefSeq" id="WP_133994228.1">
    <property type="nucleotide sequence ID" value="NZ_SODV01000001.1"/>
</dbReference>
<feature type="compositionally biased region" description="Low complexity" evidence="1">
    <location>
        <begin position="144"/>
        <end position="184"/>
    </location>
</feature>
<keyword evidence="2" id="KW-0812">Transmembrane</keyword>
<protein>
    <submittedName>
        <fullName evidence="4">Histidine kinase</fullName>
    </submittedName>
</protein>
<feature type="compositionally biased region" description="Gly residues" evidence="1">
    <location>
        <begin position="198"/>
        <end position="210"/>
    </location>
</feature>
<feature type="transmembrane region" description="Helical" evidence="2">
    <location>
        <begin position="45"/>
        <end position="61"/>
    </location>
</feature>
<dbReference type="PANTHER" id="PTHR34220:SF7">
    <property type="entry name" value="SENSOR HISTIDINE KINASE YPDA"/>
    <property type="match status" value="1"/>
</dbReference>
<evidence type="ECO:0000256" key="1">
    <source>
        <dbReference type="SAM" id="MobiDB-lite"/>
    </source>
</evidence>
<feature type="domain" description="Signal transduction histidine kinase internal region" evidence="3">
    <location>
        <begin position="339"/>
        <end position="416"/>
    </location>
</feature>
<evidence type="ECO:0000313" key="4">
    <source>
        <dbReference type="EMBL" id="TDX01583.1"/>
    </source>
</evidence>
<name>A0A4V3GM12_9BACT</name>
<sequence length="531" mass="54329">MNGKTSPVLIHVLGCLLFLALPILFAPETTGLSTTLLNRPTQRDLLSYVLLIGLFYANYGWGVPRFYFKKRYLLFGGINLLCLVLIIWLPNVVIPEERGPSAVAAARGAARPGGPAGMAVPGAAGGTAAPAATSAAARTDEAARAAAPGGAATPGATSGGARSAGTAPSATPGDDVPAGRSQPPQGGPGGPPPDEGHGPGGPQPGGGSGADGPQPEAGQGPGGPPPGGGSAGASRPGANDPAGAATGRGPSGAKDPAGVEPGRSPGGAGPSGGSVGASQAGAEGAAGSVPGRGPGPGGAPTLAIEVSHHLFLFLGCIVFALALRFSERWKQTEREKLQAELAYLKAQVNPHFLFNTLNGVYALALEKSDKAPGAIARLAAMMRYVLHEAGRERVPLDKEIAYIRDYMALQEVRFDGSVHLALTVEGDPGGKKIAPLVLIPFIENAFKHGVNPEEDSRIDIRLTIGRDDLRMEVVNKKVHVLLTDAEQSGLGIATTRERLRLLYPGAHTLEIRNNSLDFIVLLWLKLPSSAP</sequence>
<keyword evidence="2" id="KW-0472">Membrane</keyword>
<dbReference type="GO" id="GO:0000155">
    <property type="term" value="F:phosphorelay sensor kinase activity"/>
    <property type="evidence" value="ECO:0007669"/>
    <property type="project" value="InterPro"/>
</dbReference>
<feature type="compositionally biased region" description="Gly residues" evidence="1">
    <location>
        <begin position="264"/>
        <end position="275"/>
    </location>
</feature>
<gene>
    <name evidence="4" type="ORF">EDB95_2623</name>
</gene>
<keyword evidence="4" id="KW-0808">Transferase</keyword>
<evidence type="ECO:0000259" key="3">
    <source>
        <dbReference type="Pfam" id="PF06580"/>
    </source>
</evidence>